<comment type="caution">
    <text evidence="1">The sequence shown here is derived from an EMBL/GenBank/DDBJ whole genome shotgun (WGS) entry which is preliminary data.</text>
</comment>
<dbReference type="SUPFAM" id="SSF53098">
    <property type="entry name" value="Ribonuclease H-like"/>
    <property type="match status" value="1"/>
</dbReference>
<name>A0A371I1D8_MUCPR</name>
<organism evidence="1 2">
    <name type="scientific">Mucuna pruriens</name>
    <name type="common">Velvet bean</name>
    <name type="synonym">Dolichos pruriens</name>
    <dbReference type="NCBI Taxonomy" id="157652"/>
    <lineage>
        <taxon>Eukaryota</taxon>
        <taxon>Viridiplantae</taxon>
        <taxon>Streptophyta</taxon>
        <taxon>Embryophyta</taxon>
        <taxon>Tracheophyta</taxon>
        <taxon>Spermatophyta</taxon>
        <taxon>Magnoliopsida</taxon>
        <taxon>eudicotyledons</taxon>
        <taxon>Gunneridae</taxon>
        <taxon>Pentapetalae</taxon>
        <taxon>rosids</taxon>
        <taxon>fabids</taxon>
        <taxon>Fabales</taxon>
        <taxon>Fabaceae</taxon>
        <taxon>Papilionoideae</taxon>
        <taxon>50 kb inversion clade</taxon>
        <taxon>NPAAA clade</taxon>
        <taxon>indigoferoid/millettioid clade</taxon>
        <taxon>Phaseoleae</taxon>
        <taxon>Mucuna</taxon>
    </lineage>
</organism>
<evidence type="ECO:0000313" key="2">
    <source>
        <dbReference type="Proteomes" id="UP000257109"/>
    </source>
</evidence>
<reference evidence="1" key="1">
    <citation type="submission" date="2018-05" db="EMBL/GenBank/DDBJ databases">
        <title>Draft genome of Mucuna pruriens seed.</title>
        <authorList>
            <person name="Nnadi N.E."/>
            <person name="Vos R."/>
            <person name="Hasami M.H."/>
            <person name="Devisetty U.K."/>
            <person name="Aguiy J.C."/>
        </authorList>
    </citation>
    <scope>NUCLEOTIDE SEQUENCE [LARGE SCALE GENOMIC DNA]</scope>
    <source>
        <strain evidence="1">JCA_2017</strain>
    </source>
</reference>
<evidence type="ECO:0000313" key="1">
    <source>
        <dbReference type="EMBL" id="RDY08829.1"/>
    </source>
</evidence>
<dbReference type="AlphaFoldDB" id="A0A371I1D8"/>
<sequence length="137" mass="15869">MEGVQEDEDEEDEVEDIVRLKNGKKPTTSSIEVTSVAAKKKMSRGIKLVDYIYNHSMALNTMWKFTNKSELVRHGVTRFAVTFLTLQRLHKQKANHRRIFTSNKWVESRVAKDPKGKKATDIALMLSFWNVVYALRL</sequence>
<keyword evidence="2" id="KW-1185">Reference proteome</keyword>
<dbReference type="Proteomes" id="UP000257109">
    <property type="component" value="Unassembled WGS sequence"/>
</dbReference>
<dbReference type="InterPro" id="IPR012337">
    <property type="entry name" value="RNaseH-like_sf"/>
</dbReference>
<feature type="non-terminal residue" evidence="1">
    <location>
        <position position="1"/>
    </location>
</feature>
<proteinExistence type="predicted"/>
<gene>
    <name evidence="1" type="ORF">CR513_06893</name>
</gene>
<dbReference type="OrthoDB" id="2013475at2759"/>
<protein>
    <submittedName>
        <fullName evidence="1">Uncharacterized protein</fullName>
    </submittedName>
</protein>
<accession>A0A371I1D8</accession>
<dbReference type="EMBL" id="QJKJ01001200">
    <property type="protein sequence ID" value="RDY08829.1"/>
    <property type="molecule type" value="Genomic_DNA"/>
</dbReference>